<evidence type="ECO:0000256" key="5">
    <source>
        <dbReference type="PROSITE-ProRule" id="PRU00708"/>
    </source>
</evidence>
<proteinExistence type="inferred from homology"/>
<dbReference type="Gene3D" id="1.25.40.10">
    <property type="entry name" value="Tetratricopeptide repeat domain"/>
    <property type="match status" value="3"/>
</dbReference>
<comment type="subunit">
    <text evidence="4">Binds to mitochondrial small subunit 15S rRNA.</text>
</comment>
<reference evidence="6 7" key="1">
    <citation type="journal article" date="2024" name="J Genomics">
        <title>Draft genome sequencing and assembly of Favolaschia claudopus CIRM-BRFM 2984 isolated from oak limbs.</title>
        <authorList>
            <person name="Navarro D."/>
            <person name="Drula E."/>
            <person name="Chaduli D."/>
            <person name="Cazenave R."/>
            <person name="Ahrendt S."/>
            <person name="Wang J."/>
            <person name="Lipzen A."/>
            <person name="Daum C."/>
            <person name="Barry K."/>
            <person name="Grigoriev I.V."/>
            <person name="Favel A."/>
            <person name="Rosso M.N."/>
            <person name="Martin F."/>
        </authorList>
    </citation>
    <scope>NUCLEOTIDE SEQUENCE [LARGE SCALE GENOMIC DNA]</scope>
    <source>
        <strain evidence="6 7">CIRM-BRFM 2984</strain>
    </source>
</reference>
<keyword evidence="7" id="KW-1185">Reference proteome</keyword>
<dbReference type="Proteomes" id="UP001362999">
    <property type="component" value="Unassembled WGS sequence"/>
</dbReference>
<gene>
    <name evidence="6" type="ORF">R3P38DRAFT_2823734</name>
</gene>
<dbReference type="PANTHER" id="PTHR47936:SF1">
    <property type="entry name" value="PENTATRICOPEPTIDE REPEAT-CONTAINING PROTEIN GUN1, CHLOROPLASTIC"/>
    <property type="match status" value="1"/>
</dbReference>
<feature type="repeat" description="PPR" evidence="5">
    <location>
        <begin position="349"/>
        <end position="383"/>
    </location>
</feature>
<sequence>MLASSSRWVACIPSSSARIAVRAAFVSSKNKSKNKVAKFPPKQASLPPPFTEQNGAVDPVAVLQLRQHIIERHNPSSEEMDESRLQLVNRLSFNLKEALDKQDIPLIRKSWEELRRAKYLHILTPPVLQQTSRLLTSLLPRDSLDKQWDSGRRSFVEEVALAAAAVDSTDALNTCVATYLRLGYSTAVVELFEKFRHLPNAQESSDLLEGEAADDTLELIPSRAHSGRANLLLAAIAAYAQEGSFQKALKVFLDTNIHCPTQAVEEFSKTLSYDPILRTRFDVYIRRLELAKSVSRPGSLSKHISNLAKRSVPVLEELYNSILEAMTGPDAFIASDAKFITSTAPVALTEATWASFLSYFLRREQNDRAAALWKDMAKFGIRPGVVTWNMVLKVYSDRGAIDQVLVSWRTMTAQGVKPDGMTCRILMSCLFEAKRTAEALQWFKTFQADIEQSCSIEQSLLVYNAVLHPLLHLGRKDAEIAFQIFKRMQSHGPAPDVVSYNTMLSYAGRQGDFRAMAATISEMGSAGVVGDVFTFSTILSALLKVGRADAPQMVVNIMRKQGVKANVATYGAIIQWQMEEQTVEHLRAALALLDEMEKDAEVKPNEITYTSVLAGLYRGSWLSGEQLAWYKEDIKARMKKMNVTLRAGGYNILIRGCLREPNGLEDALGYFREMRRNRVTLSEDTWYILLSGLLGREEWEVAREIVDEMFSSGAQPGERVLRLANKIRKRQG</sequence>
<organism evidence="6 7">
    <name type="scientific">Favolaschia claudopus</name>
    <dbReference type="NCBI Taxonomy" id="2862362"/>
    <lineage>
        <taxon>Eukaryota</taxon>
        <taxon>Fungi</taxon>
        <taxon>Dikarya</taxon>
        <taxon>Basidiomycota</taxon>
        <taxon>Agaricomycotina</taxon>
        <taxon>Agaricomycetes</taxon>
        <taxon>Agaricomycetidae</taxon>
        <taxon>Agaricales</taxon>
        <taxon>Marasmiineae</taxon>
        <taxon>Mycenaceae</taxon>
        <taxon>Favolaschia</taxon>
    </lineage>
</organism>
<feature type="repeat" description="PPR" evidence="5">
    <location>
        <begin position="459"/>
        <end position="495"/>
    </location>
</feature>
<dbReference type="Pfam" id="PF13041">
    <property type="entry name" value="PPR_2"/>
    <property type="match status" value="2"/>
</dbReference>
<accession>A0AAW0EIE1</accession>
<evidence type="ECO:0000313" key="6">
    <source>
        <dbReference type="EMBL" id="KAK7064318.1"/>
    </source>
</evidence>
<evidence type="ECO:0000256" key="4">
    <source>
        <dbReference type="ARBA" id="ARBA00044511"/>
    </source>
</evidence>
<dbReference type="PANTHER" id="PTHR47936">
    <property type="entry name" value="PPR_LONG DOMAIN-CONTAINING PROTEIN"/>
    <property type="match status" value="1"/>
</dbReference>
<feature type="repeat" description="PPR" evidence="5">
    <location>
        <begin position="384"/>
        <end position="418"/>
    </location>
</feature>
<keyword evidence="2" id="KW-0677">Repeat</keyword>
<evidence type="ECO:0000313" key="7">
    <source>
        <dbReference type="Proteomes" id="UP001362999"/>
    </source>
</evidence>
<feature type="repeat" description="PPR" evidence="5">
    <location>
        <begin position="496"/>
        <end position="530"/>
    </location>
</feature>
<dbReference type="InterPro" id="IPR011990">
    <property type="entry name" value="TPR-like_helical_dom_sf"/>
</dbReference>
<protein>
    <submittedName>
        <fullName evidence="6">Pentatricopeptide repeat-containing protein, mitochondrial</fullName>
    </submittedName>
</protein>
<comment type="similarity">
    <text evidence="1">Belongs to the CCM1 family.</text>
</comment>
<evidence type="ECO:0000256" key="1">
    <source>
        <dbReference type="ARBA" id="ARBA00006192"/>
    </source>
</evidence>
<comment type="function">
    <text evidence="3">Regulates mitochondrial small subunit maturation by controlling 15S rRNA 5'-end processing. Localizes to the 5' precursor of the 15S rRNA in a position that is subsequently occupied by mS47 in the mature yeast mtSSU. Uses structure and sequence-specific RNA recognition, binding to a single-stranded region of the precursor and specifically recognizing bases -6 to -1. The exchange of Ccm1 for mS47 is coupled to the irreversible removal of precursor rRNA that is accompanied by conformational changes of the mitoribosomal proteins uS5m and mS26. These conformational changes signal completion of 5'-end rRNA processing through protection of the mature 5'-end of the 15S rRNA and stabilization of mS47. The removal of the 5' precursor together with the dissociation of Ccm1 may be catalyzed by the 5'-3' exoribonuclease Pet127. Involved in the specific removal of group I introns in mitochondrial encoded transcripts.</text>
</comment>
<name>A0AAW0EIE1_9AGAR</name>
<dbReference type="EMBL" id="JAWWNJ010000001">
    <property type="protein sequence ID" value="KAK7064318.1"/>
    <property type="molecule type" value="Genomic_DNA"/>
</dbReference>
<feature type="repeat" description="PPR" evidence="5">
    <location>
        <begin position="646"/>
        <end position="681"/>
    </location>
</feature>
<feature type="repeat" description="PPR" evidence="5">
    <location>
        <begin position="682"/>
        <end position="716"/>
    </location>
</feature>
<dbReference type="InterPro" id="IPR002885">
    <property type="entry name" value="PPR_rpt"/>
</dbReference>
<dbReference type="AlphaFoldDB" id="A0AAW0EIE1"/>
<feature type="repeat" description="PPR" evidence="5">
    <location>
        <begin position="531"/>
        <end position="565"/>
    </location>
</feature>
<comment type="caution">
    <text evidence="6">The sequence shown here is derived from an EMBL/GenBank/DDBJ whole genome shotgun (WGS) entry which is preliminary data.</text>
</comment>
<evidence type="ECO:0000256" key="2">
    <source>
        <dbReference type="ARBA" id="ARBA00022737"/>
    </source>
</evidence>
<evidence type="ECO:0000256" key="3">
    <source>
        <dbReference type="ARBA" id="ARBA00044493"/>
    </source>
</evidence>
<dbReference type="NCBIfam" id="TIGR00756">
    <property type="entry name" value="PPR"/>
    <property type="match status" value="1"/>
</dbReference>
<dbReference type="PROSITE" id="PS51375">
    <property type="entry name" value="PPR"/>
    <property type="match status" value="7"/>
</dbReference>